<dbReference type="SUPFAM" id="SSF46689">
    <property type="entry name" value="Homeodomain-like"/>
    <property type="match status" value="1"/>
</dbReference>
<organism evidence="4 5">
    <name type="scientific">Sphingomonas gei</name>
    <dbReference type="NCBI Taxonomy" id="1395960"/>
    <lineage>
        <taxon>Bacteria</taxon>
        <taxon>Pseudomonadati</taxon>
        <taxon>Pseudomonadota</taxon>
        <taxon>Alphaproteobacteria</taxon>
        <taxon>Sphingomonadales</taxon>
        <taxon>Sphingomonadaceae</taxon>
        <taxon>Sphingomonas</taxon>
    </lineage>
</organism>
<dbReference type="Pfam" id="PF00440">
    <property type="entry name" value="TetR_N"/>
    <property type="match status" value="1"/>
</dbReference>
<dbReference type="RefSeq" id="WP_135965618.1">
    <property type="nucleotide sequence ID" value="NZ_SRXT01000009.1"/>
</dbReference>
<keyword evidence="5" id="KW-1185">Reference proteome</keyword>
<evidence type="ECO:0000256" key="2">
    <source>
        <dbReference type="PROSITE-ProRule" id="PRU00335"/>
    </source>
</evidence>
<proteinExistence type="predicted"/>
<name>A0A4S1X1C7_9SPHN</name>
<dbReference type="SUPFAM" id="SSF48498">
    <property type="entry name" value="Tetracyclin repressor-like, C-terminal domain"/>
    <property type="match status" value="1"/>
</dbReference>
<dbReference type="InterPro" id="IPR050109">
    <property type="entry name" value="HTH-type_TetR-like_transc_reg"/>
</dbReference>
<evidence type="ECO:0000313" key="5">
    <source>
        <dbReference type="Proteomes" id="UP000306147"/>
    </source>
</evidence>
<sequence length="188" mass="20320">MPRPKSEEKRGAIIAAAIRIIAAQGLSAPTAMIGKEAGVSNGTLFTYFETKADLLNQLYIQLKSEMAAATTVGIPTEADMRDQVRHVWDGWLHWAVEHPRERQVLAHLSVSHDVTAASQQVASEAYAGVATLLDRSRATGPMRDAPLMFVASVVTGLVDATADAMTRDPMRAETYAATGFAALWRILT</sequence>
<gene>
    <name evidence="4" type="ORF">E5A73_19985</name>
</gene>
<dbReference type="InterPro" id="IPR001647">
    <property type="entry name" value="HTH_TetR"/>
</dbReference>
<dbReference type="InterPro" id="IPR009057">
    <property type="entry name" value="Homeodomain-like_sf"/>
</dbReference>
<dbReference type="OrthoDB" id="63332at2"/>
<dbReference type="InterPro" id="IPR036271">
    <property type="entry name" value="Tet_transcr_reg_TetR-rel_C_sf"/>
</dbReference>
<dbReference type="AlphaFoldDB" id="A0A4S1X1C7"/>
<feature type="domain" description="HTH tetR-type" evidence="3">
    <location>
        <begin position="7"/>
        <end position="66"/>
    </location>
</feature>
<dbReference type="EMBL" id="SRXT01000009">
    <property type="protein sequence ID" value="TGX49125.1"/>
    <property type="molecule type" value="Genomic_DNA"/>
</dbReference>
<feature type="DNA-binding region" description="H-T-H motif" evidence="2">
    <location>
        <begin position="29"/>
        <end position="48"/>
    </location>
</feature>
<dbReference type="GO" id="GO:0003677">
    <property type="term" value="F:DNA binding"/>
    <property type="evidence" value="ECO:0007669"/>
    <property type="project" value="UniProtKB-UniRule"/>
</dbReference>
<reference evidence="4 5" key="1">
    <citation type="submission" date="2019-04" db="EMBL/GenBank/DDBJ databases">
        <title>Sphingomonas psychrotolerans sp. nov., isolated from soil in the Tianshan Mountains, Xinjiang, China.</title>
        <authorList>
            <person name="Luo Y."/>
            <person name="Sheng H."/>
        </authorList>
    </citation>
    <scope>NUCLEOTIDE SEQUENCE [LARGE SCALE GENOMIC DNA]</scope>
    <source>
        <strain evidence="4 5">ZFGT-11</strain>
    </source>
</reference>
<evidence type="ECO:0000259" key="3">
    <source>
        <dbReference type="PROSITE" id="PS50977"/>
    </source>
</evidence>
<evidence type="ECO:0000256" key="1">
    <source>
        <dbReference type="ARBA" id="ARBA00023125"/>
    </source>
</evidence>
<dbReference type="PRINTS" id="PR00455">
    <property type="entry name" value="HTHTETR"/>
</dbReference>
<dbReference type="PANTHER" id="PTHR30055:SF222">
    <property type="entry name" value="REGULATORY PROTEIN"/>
    <property type="match status" value="1"/>
</dbReference>
<dbReference type="PANTHER" id="PTHR30055">
    <property type="entry name" value="HTH-TYPE TRANSCRIPTIONAL REGULATOR RUTR"/>
    <property type="match status" value="1"/>
</dbReference>
<dbReference type="Proteomes" id="UP000306147">
    <property type="component" value="Unassembled WGS sequence"/>
</dbReference>
<dbReference type="Gene3D" id="1.10.357.10">
    <property type="entry name" value="Tetracycline Repressor, domain 2"/>
    <property type="match status" value="1"/>
</dbReference>
<dbReference type="PROSITE" id="PS50977">
    <property type="entry name" value="HTH_TETR_2"/>
    <property type="match status" value="1"/>
</dbReference>
<evidence type="ECO:0000313" key="4">
    <source>
        <dbReference type="EMBL" id="TGX49125.1"/>
    </source>
</evidence>
<keyword evidence="1 2" id="KW-0238">DNA-binding</keyword>
<protein>
    <submittedName>
        <fullName evidence="4">TetR/AcrR family transcriptional regulator</fullName>
    </submittedName>
</protein>
<comment type="caution">
    <text evidence="4">The sequence shown here is derived from an EMBL/GenBank/DDBJ whole genome shotgun (WGS) entry which is preliminary data.</text>
</comment>
<accession>A0A4S1X1C7</accession>